<accession>A0A812D6M2</accession>
<dbReference type="Proteomes" id="UP000597762">
    <property type="component" value="Unassembled WGS sequence"/>
</dbReference>
<name>A0A812D6M2_ACAPH</name>
<sequence>MSVSLFHHSHCSFFIYLLIFDSDHVCQSVHLEELFMRRNLSEKEDHYVSLFIIHTVHTYLSIIFDSDHVCQSVQNSQCSYLNIGSSLILIMYVKSVHFSHCRLIIYLFIFDSDHVCQSVHHSHCSYGNMLIFDSDHYVSLTHLSHCSPYLSAHL</sequence>
<protein>
    <submittedName>
        <fullName evidence="1">Uncharacterized protein</fullName>
    </submittedName>
</protein>
<keyword evidence="2" id="KW-1185">Reference proteome</keyword>
<comment type="caution">
    <text evidence="1">The sequence shown here is derived from an EMBL/GenBank/DDBJ whole genome shotgun (WGS) entry which is preliminary data.</text>
</comment>
<organism evidence="1 2">
    <name type="scientific">Acanthosepion pharaonis</name>
    <name type="common">Pharaoh cuttlefish</name>
    <name type="synonym">Sepia pharaonis</name>
    <dbReference type="NCBI Taxonomy" id="158019"/>
    <lineage>
        <taxon>Eukaryota</taxon>
        <taxon>Metazoa</taxon>
        <taxon>Spiralia</taxon>
        <taxon>Lophotrochozoa</taxon>
        <taxon>Mollusca</taxon>
        <taxon>Cephalopoda</taxon>
        <taxon>Coleoidea</taxon>
        <taxon>Decapodiformes</taxon>
        <taxon>Sepiida</taxon>
        <taxon>Sepiina</taxon>
        <taxon>Sepiidae</taxon>
        <taxon>Acanthosepion</taxon>
    </lineage>
</organism>
<dbReference type="AlphaFoldDB" id="A0A812D6M2"/>
<dbReference type="EMBL" id="CAHIKZ030002514">
    <property type="protein sequence ID" value="CAE1288153.1"/>
    <property type="molecule type" value="Genomic_DNA"/>
</dbReference>
<evidence type="ECO:0000313" key="1">
    <source>
        <dbReference type="EMBL" id="CAE1288153.1"/>
    </source>
</evidence>
<proteinExistence type="predicted"/>
<gene>
    <name evidence="1" type="ORF">SPHA_46952</name>
</gene>
<evidence type="ECO:0000313" key="2">
    <source>
        <dbReference type="Proteomes" id="UP000597762"/>
    </source>
</evidence>
<reference evidence="1" key="1">
    <citation type="submission" date="2021-01" db="EMBL/GenBank/DDBJ databases">
        <authorList>
            <person name="Li R."/>
            <person name="Bekaert M."/>
        </authorList>
    </citation>
    <scope>NUCLEOTIDE SEQUENCE</scope>
    <source>
        <strain evidence="1">Farmed</strain>
    </source>
</reference>